<dbReference type="EMBL" id="JH159151">
    <property type="protein sequence ID" value="EGZ26510.1"/>
    <property type="molecule type" value="Genomic_DNA"/>
</dbReference>
<reference evidence="2 3" key="1">
    <citation type="journal article" date="2006" name="Science">
        <title>Phytophthora genome sequences uncover evolutionary origins and mechanisms of pathogenesis.</title>
        <authorList>
            <person name="Tyler B.M."/>
            <person name="Tripathy S."/>
            <person name="Zhang X."/>
            <person name="Dehal P."/>
            <person name="Jiang R.H."/>
            <person name="Aerts A."/>
            <person name="Arredondo F.D."/>
            <person name="Baxter L."/>
            <person name="Bensasson D."/>
            <person name="Beynon J.L."/>
            <person name="Chapman J."/>
            <person name="Damasceno C.M."/>
            <person name="Dorrance A.E."/>
            <person name="Dou D."/>
            <person name="Dickerman A.W."/>
            <person name="Dubchak I.L."/>
            <person name="Garbelotto M."/>
            <person name="Gijzen M."/>
            <person name="Gordon S.G."/>
            <person name="Govers F."/>
            <person name="Grunwald N.J."/>
            <person name="Huang W."/>
            <person name="Ivors K.L."/>
            <person name="Jones R.W."/>
            <person name="Kamoun S."/>
            <person name="Krampis K."/>
            <person name="Lamour K.H."/>
            <person name="Lee M.K."/>
            <person name="McDonald W.H."/>
            <person name="Medina M."/>
            <person name="Meijer H.J."/>
            <person name="Nordberg E.K."/>
            <person name="Maclean D.J."/>
            <person name="Ospina-Giraldo M.D."/>
            <person name="Morris P.F."/>
            <person name="Phuntumart V."/>
            <person name="Putnam N.H."/>
            <person name="Rash S."/>
            <person name="Rose J.K."/>
            <person name="Sakihama Y."/>
            <person name="Salamov A.A."/>
            <person name="Savidor A."/>
            <person name="Scheuring C.F."/>
            <person name="Smith B.M."/>
            <person name="Sobral B.W."/>
            <person name="Terry A."/>
            <person name="Torto-Alalibo T.A."/>
            <person name="Win J."/>
            <person name="Xu Z."/>
            <person name="Zhang H."/>
            <person name="Grigoriev I.V."/>
            <person name="Rokhsar D.S."/>
            <person name="Boore J.L."/>
        </authorList>
    </citation>
    <scope>NUCLEOTIDE SEQUENCE [LARGE SCALE GENOMIC DNA]</scope>
    <source>
        <strain evidence="2 3">P6497</strain>
    </source>
</reference>
<feature type="region of interest" description="Disordered" evidence="1">
    <location>
        <begin position="30"/>
        <end position="78"/>
    </location>
</feature>
<dbReference type="Proteomes" id="UP000002640">
    <property type="component" value="Unassembled WGS sequence"/>
</dbReference>
<sequence>MFYLQSLSTNGGTDRGAFGSVAALSAHPFPLLPRDRPPPPSYSISRSQIVASSPDVHGLSRKRSHSGESLSAQSAGTPPRISFAAPLVSFAPPASLGGTSMPPSAKRLRREPLSPTSVGDVSDTRKLPPAKTAVAATPGTAQMQSMLRGLQHLSTCGANGCSNPLCVSTRAFVDKVKVHRASMAGKATHDENKCGACKLWGAIVKAHAPTCCAGATCRVPGCSPQE</sequence>
<name>G4YFF1_PHYSP</name>
<dbReference type="InParanoid" id="G4YFF1"/>
<feature type="compositionally biased region" description="Polar residues" evidence="1">
    <location>
        <begin position="42"/>
        <end position="51"/>
    </location>
</feature>
<evidence type="ECO:0000256" key="1">
    <source>
        <dbReference type="SAM" id="MobiDB-lite"/>
    </source>
</evidence>
<dbReference type="Gene3D" id="1.20.1020.10">
    <property type="entry name" value="TAZ domain"/>
    <property type="match status" value="1"/>
</dbReference>
<dbReference type="InterPro" id="IPR035898">
    <property type="entry name" value="TAZ_dom_sf"/>
</dbReference>
<dbReference type="RefSeq" id="XP_009513785.1">
    <property type="nucleotide sequence ID" value="XM_009515490.1"/>
</dbReference>
<dbReference type="AlphaFoldDB" id="G4YFF1"/>
<evidence type="ECO:0000313" key="2">
    <source>
        <dbReference type="EMBL" id="EGZ26510.1"/>
    </source>
</evidence>
<dbReference type="KEGG" id="psoj:PHYSODRAFT_471396"/>
<evidence type="ECO:0000313" key="3">
    <source>
        <dbReference type="Proteomes" id="UP000002640"/>
    </source>
</evidence>
<protein>
    <submittedName>
        <fullName evidence="2">Uncharacterized protein</fullName>
    </submittedName>
</protein>
<feature type="region of interest" description="Disordered" evidence="1">
    <location>
        <begin position="94"/>
        <end position="133"/>
    </location>
</feature>
<proteinExistence type="predicted"/>
<keyword evidence="3" id="KW-1185">Reference proteome</keyword>
<feature type="compositionally biased region" description="Polar residues" evidence="1">
    <location>
        <begin position="67"/>
        <end position="76"/>
    </location>
</feature>
<dbReference type="GeneID" id="20654087"/>
<dbReference type="OMA" id="CGACKLW"/>
<gene>
    <name evidence="2" type="ORF">PHYSODRAFT_471396</name>
</gene>
<organism evidence="2 3">
    <name type="scientific">Phytophthora sojae (strain P6497)</name>
    <name type="common">Soybean stem and root rot agent</name>
    <name type="synonym">Phytophthora megasperma f. sp. glycines</name>
    <dbReference type="NCBI Taxonomy" id="1094619"/>
    <lineage>
        <taxon>Eukaryota</taxon>
        <taxon>Sar</taxon>
        <taxon>Stramenopiles</taxon>
        <taxon>Oomycota</taxon>
        <taxon>Peronosporomycetes</taxon>
        <taxon>Peronosporales</taxon>
        <taxon>Peronosporaceae</taxon>
        <taxon>Phytophthora</taxon>
    </lineage>
</organism>
<accession>G4YFF1</accession>